<keyword evidence="9" id="KW-1185">Reference proteome</keyword>
<dbReference type="CDD" id="cd06171">
    <property type="entry name" value="Sigma70_r4"/>
    <property type="match status" value="1"/>
</dbReference>
<dbReference type="InterPro" id="IPR014284">
    <property type="entry name" value="RNA_pol_sigma-70_dom"/>
</dbReference>
<dbReference type="AlphaFoldDB" id="A0A4R7V106"/>
<dbReference type="OrthoDB" id="3783006at2"/>
<keyword evidence="5" id="KW-0804">Transcription</keyword>
<accession>A0A4R7V106</accession>
<dbReference type="NCBIfam" id="TIGR02983">
    <property type="entry name" value="SigE-fam_strep"/>
    <property type="match status" value="1"/>
</dbReference>
<evidence type="ECO:0000256" key="5">
    <source>
        <dbReference type="ARBA" id="ARBA00023163"/>
    </source>
</evidence>
<dbReference type="Pfam" id="PF08281">
    <property type="entry name" value="Sigma70_r4_2"/>
    <property type="match status" value="1"/>
</dbReference>
<dbReference type="PANTHER" id="PTHR43133:SF50">
    <property type="entry name" value="ECF RNA POLYMERASE SIGMA FACTOR SIGM"/>
    <property type="match status" value="1"/>
</dbReference>
<evidence type="ECO:0000259" key="7">
    <source>
        <dbReference type="Pfam" id="PF08281"/>
    </source>
</evidence>
<dbReference type="InterPro" id="IPR013249">
    <property type="entry name" value="RNA_pol_sigma70_r4_t2"/>
</dbReference>
<comment type="caution">
    <text evidence="8">The sequence shown here is derived from an EMBL/GenBank/DDBJ whole genome shotgun (WGS) entry which is preliminary data.</text>
</comment>
<dbReference type="InterPro" id="IPR014325">
    <property type="entry name" value="RNA_pol_sigma-E_actinobac"/>
</dbReference>
<name>A0A4R7V106_9PSEU</name>
<dbReference type="PANTHER" id="PTHR43133">
    <property type="entry name" value="RNA POLYMERASE ECF-TYPE SIGMA FACTO"/>
    <property type="match status" value="1"/>
</dbReference>
<dbReference type="RefSeq" id="WP_133907360.1">
    <property type="nucleotide sequence ID" value="NZ_SOCP01000018.1"/>
</dbReference>
<dbReference type="Pfam" id="PF04542">
    <property type="entry name" value="Sigma70_r2"/>
    <property type="match status" value="1"/>
</dbReference>
<dbReference type="InterPro" id="IPR013324">
    <property type="entry name" value="RNA_pol_sigma_r3/r4-like"/>
</dbReference>
<dbReference type="SUPFAM" id="SSF88946">
    <property type="entry name" value="Sigma2 domain of RNA polymerase sigma factors"/>
    <property type="match status" value="1"/>
</dbReference>
<dbReference type="SUPFAM" id="SSF88659">
    <property type="entry name" value="Sigma3 and sigma4 domains of RNA polymerase sigma factors"/>
    <property type="match status" value="1"/>
</dbReference>
<proteinExistence type="inferred from homology"/>
<reference evidence="8 9" key="1">
    <citation type="submission" date="2019-03" db="EMBL/GenBank/DDBJ databases">
        <title>Genomic Encyclopedia of Archaeal and Bacterial Type Strains, Phase II (KMG-II): from individual species to whole genera.</title>
        <authorList>
            <person name="Goeker M."/>
        </authorList>
    </citation>
    <scope>NUCLEOTIDE SEQUENCE [LARGE SCALE GENOMIC DNA]</scope>
    <source>
        <strain evidence="8 9">DSM 45499</strain>
    </source>
</reference>
<dbReference type="InterPro" id="IPR039425">
    <property type="entry name" value="RNA_pol_sigma-70-like"/>
</dbReference>
<evidence type="ECO:0000256" key="3">
    <source>
        <dbReference type="ARBA" id="ARBA00023082"/>
    </source>
</evidence>
<dbReference type="InterPro" id="IPR007627">
    <property type="entry name" value="RNA_pol_sigma70_r2"/>
</dbReference>
<comment type="similarity">
    <text evidence="1">Belongs to the sigma-70 factor family. ECF subfamily.</text>
</comment>
<organism evidence="8 9">
    <name type="scientific">Actinophytocola oryzae</name>
    <dbReference type="NCBI Taxonomy" id="502181"/>
    <lineage>
        <taxon>Bacteria</taxon>
        <taxon>Bacillati</taxon>
        <taxon>Actinomycetota</taxon>
        <taxon>Actinomycetes</taxon>
        <taxon>Pseudonocardiales</taxon>
        <taxon>Pseudonocardiaceae</taxon>
    </lineage>
</organism>
<evidence type="ECO:0000313" key="8">
    <source>
        <dbReference type="EMBL" id="TDV42152.1"/>
    </source>
</evidence>
<keyword evidence="2" id="KW-0805">Transcription regulation</keyword>
<dbReference type="InterPro" id="IPR036388">
    <property type="entry name" value="WH-like_DNA-bd_sf"/>
</dbReference>
<dbReference type="Gene3D" id="1.10.1740.10">
    <property type="match status" value="1"/>
</dbReference>
<evidence type="ECO:0000313" key="9">
    <source>
        <dbReference type="Proteomes" id="UP000294927"/>
    </source>
</evidence>
<keyword evidence="3" id="KW-0731">Sigma factor</keyword>
<evidence type="ECO:0000256" key="2">
    <source>
        <dbReference type="ARBA" id="ARBA00023015"/>
    </source>
</evidence>
<feature type="domain" description="RNA polymerase sigma-70 region 2" evidence="6">
    <location>
        <begin position="14"/>
        <end position="79"/>
    </location>
</feature>
<feature type="domain" description="RNA polymerase sigma factor 70 region 4 type 2" evidence="7">
    <location>
        <begin position="110"/>
        <end position="161"/>
    </location>
</feature>
<sequence>MRKADEDRFREFARSHAMAMRRSAFLLCGDWHLAEDLVQTALIKMYRAWPRMVRTDRPVNYARRTLLRCWLDELRRPWRRAERRDGLVPDAVDGAVDPAWAQQRQDLRGELFDALSAIPPRQRAVLVLRYFESLSVAETAEALGCSEGTVKSQAARGLAAMKAALDPAAEAALRSELS</sequence>
<dbReference type="NCBIfam" id="TIGR02937">
    <property type="entry name" value="sigma70-ECF"/>
    <property type="match status" value="1"/>
</dbReference>
<evidence type="ECO:0000259" key="6">
    <source>
        <dbReference type="Pfam" id="PF04542"/>
    </source>
</evidence>
<evidence type="ECO:0000256" key="4">
    <source>
        <dbReference type="ARBA" id="ARBA00023125"/>
    </source>
</evidence>
<dbReference type="GO" id="GO:0006352">
    <property type="term" value="P:DNA-templated transcription initiation"/>
    <property type="evidence" value="ECO:0007669"/>
    <property type="project" value="InterPro"/>
</dbReference>
<keyword evidence="4" id="KW-0238">DNA-binding</keyword>
<dbReference type="Proteomes" id="UP000294927">
    <property type="component" value="Unassembled WGS sequence"/>
</dbReference>
<protein>
    <submittedName>
        <fullName evidence="8">RNA polymerase sigma-70 factor (Sigma-E family)</fullName>
    </submittedName>
</protein>
<dbReference type="InterPro" id="IPR013325">
    <property type="entry name" value="RNA_pol_sigma_r2"/>
</dbReference>
<dbReference type="Gene3D" id="1.10.10.10">
    <property type="entry name" value="Winged helix-like DNA-binding domain superfamily/Winged helix DNA-binding domain"/>
    <property type="match status" value="1"/>
</dbReference>
<dbReference type="EMBL" id="SOCP01000018">
    <property type="protein sequence ID" value="TDV42152.1"/>
    <property type="molecule type" value="Genomic_DNA"/>
</dbReference>
<dbReference type="GO" id="GO:0003677">
    <property type="term" value="F:DNA binding"/>
    <property type="evidence" value="ECO:0007669"/>
    <property type="project" value="UniProtKB-KW"/>
</dbReference>
<dbReference type="GO" id="GO:0016987">
    <property type="term" value="F:sigma factor activity"/>
    <property type="evidence" value="ECO:0007669"/>
    <property type="project" value="UniProtKB-KW"/>
</dbReference>
<evidence type="ECO:0000256" key="1">
    <source>
        <dbReference type="ARBA" id="ARBA00010641"/>
    </source>
</evidence>
<gene>
    <name evidence="8" type="ORF">CLV71_11822</name>
</gene>